<proteinExistence type="predicted"/>
<protein>
    <submittedName>
        <fullName evidence="2">ABC transporter substrate-binding protein</fullName>
    </submittedName>
</protein>
<dbReference type="Proteomes" id="UP000285908">
    <property type="component" value="Unassembled WGS sequence"/>
</dbReference>
<name>A0A438ADN7_9RHOB</name>
<dbReference type="RefSeq" id="WP_127907822.1">
    <property type="nucleotide sequence ID" value="NZ_RQXX01000008.1"/>
</dbReference>
<evidence type="ECO:0000313" key="2">
    <source>
        <dbReference type="EMBL" id="RVV96778.1"/>
    </source>
</evidence>
<dbReference type="AlphaFoldDB" id="A0A438ADN7"/>
<dbReference type="SUPFAM" id="SSF53850">
    <property type="entry name" value="Periplasmic binding protein-like II"/>
    <property type="match status" value="1"/>
</dbReference>
<organism evidence="2 3">
    <name type="scientific">Mesobaculum littorinae</name>
    <dbReference type="NCBI Taxonomy" id="2486419"/>
    <lineage>
        <taxon>Bacteria</taxon>
        <taxon>Pseudomonadati</taxon>
        <taxon>Pseudomonadota</taxon>
        <taxon>Alphaproteobacteria</taxon>
        <taxon>Rhodobacterales</taxon>
        <taxon>Roseobacteraceae</taxon>
        <taxon>Mesobaculum</taxon>
    </lineage>
</organism>
<dbReference type="NCBIfam" id="NF008633">
    <property type="entry name" value="PRK11622.1"/>
    <property type="match status" value="1"/>
</dbReference>
<dbReference type="Pfam" id="PF13416">
    <property type="entry name" value="SBP_bac_8"/>
    <property type="match status" value="1"/>
</dbReference>
<dbReference type="Gene3D" id="3.40.190.10">
    <property type="entry name" value="Periplasmic binding protein-like II"/>
    <property type="match status" value="2"/>
</dbReference>
<dbReference type="OrthoDB" id="3239593at2"/>
<dbReference type="EMBL" id="RQXX01000008">
    <property type="protein sequence ID" value="RVV96778.1"/>
    <property type="molecule type" value="Genomic_DNA"/>
</dbReference>
<sequence>MRQPTPPFSAALAGGLLAGLLGQAAVAQTAPDPADWDQVVASAEGQTVYWNAWGGNPQVNAFIQWTADEVQDRFGIALEHVKLSDAASAVTTVLNEKSAGRDTGGSIDLIWINGENFAAMKRNDLLFGPWSEAIPNWQLTDPAENTALTSDFTVPVDGLEAPWSMAQVVFYYDSADIDTPPATIPGLLDWARAHPGRFTYPQPPDFLGSTFLKQALLELATETDPLYAPVDEADYAAISAPLWDYLEELTPLLWRQGQAYPQTGPAQRQLVADDEIDIAISFNPGEASAAIANYELPETVRSFVLEGGTIGNASFLAIPFNANAKEGAMVVANFLMSPEAQARAQDPDILGVGTVLDLDKLEAPDRARFEELTLGVATLSTEELGTPLPEPHPSWMERIEEDWESRYGVAR</sequence>
<feature type="chain" id="PRO_5019494183" evidence="1">
    <location>
        <begin position="28"/>
        <end position="411"/>
    </location>
</feature>
<comment type="caution">
    <text evidence="2">The sequence shown here is derived from an EMBL/GenBank/DDBJ whole genome shotgun (WGS) entry which is preliminary data.</text>
</comment>
<gene>
    <name evidence="2" type="ORF">EKE94_16950</name>
</gene>
<keyword evidence="1" id="KW-0732">Signal</keyword>
<reference evidence="2 3" key="1">
    <citation type="submission" date="2018-11" db="EMBL/GenBank/DDBJ databases">
        <title>Mesobaculum littorinae gen. nov., sp. nov., isolated from Littorina scabra that represents a novel genus of the order Rhodobacteraceae.</title>
        <authorList>
            <person name="Li F."/>
        </authorList>
    </citation>
    <scope>NUCLEOTIDE SEQUENCE [LARGE SCALE GENOMIC DNA]</scope>
    <source>
        <strain evidence="2 3">M0103</strain>
    </source>
</reference>
<dbReference type="InterPro" id="IPR027020">
    <property type="entry name" value="YnjB"/>
</dbReference>
<dbReference type="InterPro" id="IPR006059">
    <property type="entry name" value="SBP"/>
</dbReference>
<evidence type="ECO:0000313" key="3">
    <source>
        <dbReference type="Proteomes" id="UP000285908"/>
    </source>
</evidence>
<dbReference type="PANTHER" id="PTHR42779:SF1">
    <property type="entry name" value="PROTEIN YNJB"/>
    <property type="match status" value="1"/>
</dbReference>
<evidence type="ECO:0000256" key="1">
    <source>
        <dbReference type="SAM" id="SignalP"/>
    </source>
</evidence>
<accession>A0A438ADN7</accession>
<feature type="signal peptide" evidence="1">
    <location>
        <begin position="1"/>
        <end position="27"/>
    </location>
</feature>
<dbReference type="PANTHER" id="PTHR42779">
    <property type="entry name" value="PROTEIN YNJB"/>
    <property type="match status" value="1"/>
</dbReference>
<dbReference type="PIRSF" id="PIRSF029172">
    <property type="entry name" value="UCP029172_ABC_sbc_YnjB"/>
    <property type="match status" value="1"/>
</dbReference>
<keyword evidence="3" id="KW-1185">Reference proteome</keyword>